<accession>A0ABW2RHE3</accession>
<keyword evidence="2" id="KW-1185">Reference proteome</keyword>
<gene>
    <name evidence="1" type="ORF">ACFQNG_04640</name>
</gene>
<comment type="caution">
    <text evidence="1">The sequence shown here is derived from an EMBL/GenBank/DDBJ whole genome shotgun (WGS) entry which is preliminary data.</text>
</comment>
<protein>
    <recommendedName>
        <fullName evidence="3">YozE SAM-like domain-containing protein</fullName>
    </recommendedName>
</protein>
<name>A0ABW2RHE3_9BACL</name>
<evidence type="ECO:0008006" key="3">
    <source>
        <dbReference type="Google" id="ProtNLM"/>
    </source>
</evidence>
<evidence type="ECO:0000313" key="1">
    <source>
        <dbReference type="EMBL" id="MFC7440439.1"/>
    </source>
</evidence>
<organism evidence="1 2">
    <name type="scientific">Laceyella putida</name>
    <dbReference type="NCBI Taxonomy" id="110101"/>
    <lineage>
        <taxon>Bacteria</taxon>
        <taxon>Bacillati</taxon>
        <taxon>Bacillota</taxon>
        <taxon>Bacilli</taxon>
        <taxon>Bacillales</taxon>
        <taxon>Thermoactinomycetaceae</taxon>
        <taxon>Laceyella</taxon>
    </lineage>
</organism>
<proteinExistence type="predicted"/>
<dbReference type="Proteomes" id="UP001596500">
    <property type="component" value="Unassembled WGS sequence"/>
</dbReference>
<sequence>MIEWILEWIEIGEPVRFGPFTIDRYVADVELLGWIIYKPGKNPFLTRDAQEATEYLMSHELGEIEDKGEY</sequence>
<dbReference type="EMBL" id="JBHTBW010000012">
    <property type="protein sequence ID" value="MFC7440439.1"/>
    <property type="molecule type" value="Genomic_DNA"/>
</dbReference>
<reference evidence="2" key="1">
    <citation type="journal article" date="2019" name="Int. J. Syst. Evol. Microbiol.">
        <title>The Global Catalogue of Microorganisms (GCM) 10K type strain sequencing project: providing services to taxonomists for standard genome sequencing and annotation.</title>
        <authorList>
            <consortium name="The Broad Institute Genomics Platform"/>
            <consortium name="The Broad Institute Genome Sequencing Center for Infectious Disease"/>
            <person name="Wu L."/>
            <person name="Ma J."/>
        </authorList>
    </citation>
    <scope>NUCLEOTIDE SEQUENCE [LARGE SCALE GENOMIC DNA]</scope>
    <source>
        <strain evidence="2">CGMCC 1.12942</strain>
    </source>
</reference>
<dbReference type="RefSeq" id="WP_379863700.1">
    <property type="nucleotide sequence ID" value="NZ_JBHTBW010000012.1"/>
</dbReference>
<evidence type="ECO:0000313" key="2">
    <source>
        <dbReference type="Proteomes" id="UP001596500"/>
    </source>
</evidence>